<feature type="binding site" description="axial binding residue" evidence="22">
    <location>
        <position position="784"/>
    </location>
    <ligand>
        <name>methylcob(III)alamin</name>
        <dbReference type="ChEBI" id="CHEBI:28115"/>
    </ligand>
    <ligandPart>
        <name>Co</name>
        <dbReference type="ChEBI" id="CHEBI:27638"/>
    </ligandPart>
</feature>
<reference evidence="30 31" key="1">
    <citation type="submission" date="2019-09" db="EMBL/GenBank/DDBJ databases">
        <title>Nocardioides panacisoli sp. nov., isolated from the soil of a ginseng field.</title>
        <authorList>
            <person name="Cho C."/>
        </authorList>
    </citation>
    <scope>NUCLEOTIDE SEQUENCE [LARGE SCALE GENOMIC DNA]</scope>
    <source>
        <strain evidence="30 31">BN140041</strain>
    </source>
</reference>
<dbReference type="SUPFAM" id="SSF52242">
    <property type="entry name" value="Cobalamin (vitamin B12)-binding domain"/>
    <property type="match status" value="1"/>
</dbReference>
<evidence type="ECO:0000313" key="30">
    <source>
        <dbReference type="EMBL" id="KAA1429340.1"/>
    </source>
</evidence>
<feature type="binding site" evidence="23">
    <location>
        <position position="829"/>
    </location>
    <ligand>
        <name>methylcob(III)alamin</name>
        <dbReference type="ChEBI" id="CHEBI:28115"/>
    </ligand>
</feature>
<dbReference type="EMBL" id="VUJW01000001">
    <property type="protein sequence ID" value="KAA1429340.1"/>
    <property type="molecule type" value="Genomic_DNA"/>
</dbReference>
<dbReference type="Pfam" id="PF02607">
    <property type="entry name" value="B12-binding_2"/>
    <property type="match status" value="1"/>
</dbReference>
<evidence type="ECO:0000256" key="16">
    <source>
        <dbReference type="ARBA" id="ARBA00023167"/>
    </source>
</evidence>
<dbReference type="PANTHER" id="PTHR45833:SF1">
    <property type="entry name" value="METHIONINE SYNTHASE"/>
    <property type="match status" value="1"/>
</dbReference>
<organism evidence="30 31">
    <name type="scientific">Nocardioides antri</name>
    <dbReference type="NCBI Taxonomy" id="2607659"/>
    <lineage>
        <taxon>Bacteria</taxon>
        <taxon>Bacillati</taxon>
        <taxon>Actinomycetota</taxon>
        <taxon>Actinomycetes</taxon>
        <taxon>Propionibacteriales</taxon>
        <taxon>Nocardioidaceae</taxon>
        <taxon>Nocardioides</taxon>
    </lineage>
</organism>
<comment type="similarity">
    <text evidence="5">Belongs to the vitamin-B12 dependent methionine synthase family.</text>
</comment>
<dbReference type="SMART" id="SM01018">
    <property type="entry name" value="B12-binding_2"/>
    <property type="match status" value="1"/>
</dbReference>
<evidence type="ECO:0000259" key="28">
    <source>
        <dbReference type="PROSITE" id="PS51332"/>
    </source>
</evidence>
<keyword evidence="31" id="KW-1185">Reference proteome</keyword>
<dbReference type="GO" id="GO:0005829">
    <property type="term" value="C:cytosol"/>
    <property type="evidence" value="ECO:0007669"/>
    <property type="project" value="TreeGrafter"/>
</dbReference>
<dbReference type="Gene3D" id="3.40.50.280">
    <property type="entry name" value="Cobalamin-binding domain"/>
    <property type="match status" value="1"/>
</dbReference>
<evidence type="ECO:0000256" key="17">
    <source>
        <dbReference type="ARBA" id="ARBA00023285"/>
    </source>
</evidence>
<keyword evidence="17 21" id="KW-0170">Cobalt</keyword>
<evidence type="ECO:0000256" key="8">
    <source>
        <dbReference type="ARBA" id="ARBA00022603"/>
    </source>
</evidence>
<dbReference type="PANTHER" id="PTHR45833">
    <property type="entry name" value="METHIONINE SYNTHASE"/>
    <property type="match status" value="1"/>
</dbReference>
<evidence type="ECO:0000256" key="21">
    <source>
        <dbReference type="PIRNR" id="PIRNR000381"/>
    </source>
</evidence>
<comment type="caution">
    <text evidence="30">The sequence shown here is derived from an EMBL/GenBank/DDBJ whole genome shotgun (WGS) entry which is preliminary data.</text>
</comment>
<dbReference type="Pfam" id="PF02965">
    <property type="entry name" value="Met_synt_B12"/>
    <property type="match status" value="1"/>
</dbReference>
<dbReference type="InterPro" id="IPR004223">
    <property type="entry name" value="VitB12-dep_Met_synth_activ_dom"/>
</dbReference>
<evidence type="ECO:0000256" key="22">
    <source>
        <dbReference type="PIRSR" id="PIRSR000381-1"/>
    </source>
</evidence>
<comment type="function">
    <text evidence="18 21">Catalyzes the transfer of a methyl group from methyl-cobalamin to homocysteine, yielding enzyme-bound cob(I)alamin and methionine. Subsequently, remethylates the cofactor using methyltetrahydrofolate.</text>
</comment>
<dbReference type="PROSITE" id="PS50974">
    <property type="entry name" value="ADOMET_ACTIVATION"/>
    <property type="match status" value="1"/>
</dbReference>
<dbReference type="Pfam" id="PF02574">
    <property type="entry name" value="S-methyl_trans"/>
    <property type="match status" value="1"/>
</dbReference>
<evidence type="ECO:0000256" key="12">
    <source>
        <dbReference type="ARBA" id="ARBA00022691"/>
    </source>
</evidence>
<dbReference type="InterPro" id="IPR036594">
    <property type="entry name" value="Meth_synthase_dom"/>
</dbReference>
<dbReference type="Gene3D" id="3.20.20.20">
    <property type="entry name" value="Dihydropteroate synthase-like"/>
    <property type="match status" value="1"/>
</dbReference>
<comment type="domain">
    <text evidence="21">Modular enzyme with four functionally distinct domains. The isolated Hcy-binding domain catalyzes methyl transfer from free methylcobalamin to homocysteine. The Hcy-binding domain in association with the pterin-binding domain catalyzes the methylation of cob(I)alamin by methyltetrahydrofolate and the methylation of homocysteine. The B12-binding domain binds the cofactor. The AdoMet activation domain binds S-adenosyl-L-methionine. Under aerobic conditions cob(I)alamin can be converted to inactive cob(II)alamin. Reductive methylation by S-adenosyl-L-methionine and flavodoxin regenerates methylcobalamin.</text>
</comment>
<dbReference type="InterPro" id="IPR003726">
    <property type="entry name" value="HCY_dom"/>
</dbReference>
<keyword evidence="9 21" id="KW-0028">Amino-acid biosynthesis</keyword>
<evidence type="ECO:0000256" key="14">
    <source>
        <dbReference type="ARBA" id="ARBA00022737"/>
    </source>
</evidence>
<accession>A0A5B1MCN3</accession>
<evidence type="ECO:0000259" key="25">
    <source>
        <dbReference type="PROSITE" id="PS50970"/>
    </source>
</evidence>
<feature type="binding site" evidence="23">
    <location>
        <begin position="1218"/>
        <end position="1219"/>
    </location>
    <ligand>
        <name>S-adenosyl-L-methionine</name>
        <dbReference type="ChEBI" id="CHEBI:59789"/>
    </ligand>
</feature>
<sequence length="1257" mass="136267">MAAADQAWQPDATDELTTLLRERIVILDGAMGTAIQRDRPDEAGYRGERFSDRTAWPSDLIGNNDLLTITQPAIIAGIHREYLEAGADIIETNTFNSNSVSLSDYGMEELSYELNLEAARLARGVCDEVAAATGRRRYVAGALGPTTRTASISPDVNDPGARNVSWDQLVDAYLTAARGLVDGGSDLLFIETIFDTLNAKAAIFAVETLFEETGRRWPVVISGTITDASGRTLSGQVTEAFWDSVRHARPLAVGLNCALGAKEMRPYIAELSRLADSFVSAYPNAGLPNAFGEYDEAPADTAAVISEFAESGFVNIVGGCCGTTPAHIAAIAAAVDGKDRREPVAVQPALRLSGLEPFTINEDSLFVNVGERTNITGSAKFRNLIKDGDYDTALSVAAQQVEAGAQVIDVNMDEGMIDGVAAMDRFLKLIAAEPDISRVPIMVDSSKWEVIEAGLKTVQGKPIVNSISMKEGEARFIEQAQLCKKYGAAAVVMAFDEDGQADNLERRKAICERAYRILVDQVGFPAEDIIFDPNVFAVATGIEEHANYGVDFIEATRWIKQNLPGAKVSGGISNVSFSFRGNNPVREAIHAVFLYHAIEAGLDMGIVNAGALVPYTEIDPELRDAIEDVVLNRTDDSVAATERLLGLAERYRGTGEVAEATAEEWRSLPVGERITHALVKGIDAHVEADTEELRAEIAARGGRPIEVIEGPLMDGMNVVGDLFGAGKMFLPQVVKSARVMKKAVAYLIPFIEQEKLDNPELAAESSGKDTNGTIVLATVKGDVHDIGKNIVGVVLSCNNYEVIDLGVMVPAQKILDTAKEVGADIIGLSGLITPSLDEMVGFATEMQRLGLSIPLLIGGATTSRAHTAVKVDPKYDGPVVWVKDASRSVPTAAALLDDRQRPALLDATKADYDSLRARHSQKSERPQLSFALAQANKTPIDWDGYTPPQPKQPGVHVLADYDLSELRGYIDWQPFFNAWEMKGKFPDILNSPTQGETARKLYEDAQAMLDRLLEEKWLTANGVYGLFPAASTGEDVVVYADDSRAETVATLHQLRQQGQHRAGVPNRSLADYVAPIGADLSGGGDWVGAFAVTAGHGVTERIKAFKEELDDYSAILLEALADRLAEAFAERLHQRVRTEFWAHVPEEQLSNEDLIAEKYTGIRPAPGYPACPDHTEKQTIWELLDVEANTGIQLTESMAMWPGAAVSGVYYSHPQAQYFVVGRLGRDQVADYAERKGWTLAEAEKWLSPNLGYDPED</sequence>
<dbReference type="Gene3D" id="3.20.20.330">
    <property type="entry name" value="Homocysteine-binding-like domain"/>
    <property type="match status" value="1"/>
</dbReference>
<evidence type="ECO:0000256" key="7">
    <source>
        <dbReference type="ARBA" id="ARBA00013998"/>
    </source>
</evidence>
<protein>
    <recommendedName>
        <fullName evidence="7 20">Methionine synthase</fullName>
        <ecNumber evidence="6 20">2.1.1.13</ecNumber>
    </recommendedName>
    <alternativeName>
        <fullName evidence="19 21">5-methyltetrahydrofolate--homocysteine methyltransferase</fullName>
    </alternativeName>
</protein>
<dbReference type="Proteomes" id="UP000324351">
    <property type="component" value="Unassembled WGS sequence"/>
</dbReference>
<evidence type="ECO:0000256" key="5">
    <source>
        <dbReference type="ARBA" id="ARBA00010398"/>
    </source>
</evidence>
<dbReference type="FunFam" id="3.40.50.280:FF:000001">
    <property type="entry name" value="Methionine synthase"/>
    <property type="match status" value="1"/>
</dbReference>
<feature type="domain" description="AdoMet activation" evidence="27">
    <location>
        <begin position="921"/>
        <end position="1256"/>
    </location>
</feature>
<dbReference type="GO" id="GO:0008705">
    <property type="term" value="F:methionine synthase activity"/>
    <property type="evidence" value="ECO:0007669"/>
    <property type="project" value="UniProtKB-UniRule"/>
</dbReference>
<comment type="catalytic activity">
    <reaction evidence="1 21">
        <text>(6S)-5-methyl-5,6,7,8-tetrahydrofolate + L-homocysteine = (6S)-5,6,7,8-tetrahydrofolate + L-methionine</text>
        <dbReference type="Rhea" id="RHEA:11172"/>
        <dbReference type="ChEBI" id="CHEBI:18608"/>
        <dbReference type="ChEBI" id="CHEBI:57453"/>
        <dbReference type="ChEBI" id="CHEBI:57844"/>
        <dbReference type="ChEBI" id="CHEBI:58199"/>
        <dbReference type="EC" id="2.1.1.13"/>
    </reaction>
</comment>
<dbReference type="CDD" id="cd02069">
    <property type="entry name" value="methionine_synthase_B12_BD"/>
    <property type="match status" value="1"/>
</dbReference>
<feature type="domain" description="Hcy-binding" evidence="25">
    <location>
        <begin position="13"/>
        <end position="335"/>
    </location>
</feature>
<dbReference type="FunFam" id="3.20.20.330:FF:000001">
    <property type="entry name" value="Methionine synthase"/>
    <property type="match status" value="1"/>
</dbReference>
<dbReference type="InterPro" id="IPR011822">
    <property type="entry name" value="MetH"/>
</dbReference>
<dbReference type="InterPro" id="IPR037010">
    <property type="entry name" value="VitB12-dep_Met_synth_activ_sf"/>
</dbReference>
<evidence type="ECO:0000259" key="29">
    <source>
        <dbReference type="PROSITE" id="PS51337"/>
    </source>
</evidence>
<evidence type="ECO:0000256" key="23">
    <source>
        <dbReference type="PIRSR" id="PIRSR000381-2"/>
    </source>
</evidence>
<dbReference type="NCBIfam" id="NF007024">
    <property type="entry name" value="PRK09490.1"/>
    <property type="match status" value="1"/>
</dbReference>
<dbReference type="InterPro" id="IPR050554">
    <property type="entry name" value="Met_Synthase/Corrinoid"/>
</dbReference>
<evidence type="ECO:0000256" key="20">
    <source>
        <dbReference type="NCBIfam" id="TIGR02082"/>
    </source>
</evidence>
<dbReference type="FunFam" id="1.10.1240.10:FF:000001">
    <property type="entry name" value="Methionine synthase"/>
    <property type="match status" value="1"/>
</dbReference>
<feature type="binding site" evidence="23">
    <location>
        <position position="709"/>
    </location>
    <ligand>
        <name>methylcob(III)alamin</name>
        <dbReference type="ChEBI" id="CHEBI:28115"/>
    </ligand>
</feature>
<evidence type="ECO:0000256" key="6">
    <source>
        <dbReference type="ARBA" id="ARBA00012032"/>
    </source>
</evidence>
<reference evidence="30 31" key="2">
    <citation type="submission" date="2019-09" db="EMBL/GenBank/DDBJ databases">
        <authorList>
            <person name="Jin C."/>
        </authorList>
    </citation>
    <scope>NUCLEOTIDE SEQUENCE [LARGE SCALE GENOMIC DNA]</scope>
    <source>
        <strain evidence="30 31">BN140041</strain>
    </source>
</reference>
<dbReference type="Pfam" id="PF00809">
    <property type="entry name" value="Pterin_bind"/>
    <property type="match status" value="1"/>
</dbReference>
<feature type="binding site" evidence="23">
    <location>
        <position position="833"/>
    </location>
    <ligand>
        <name>methylcob(III)alamin</name>
        <dbReference type="ChEBI" id="CHEBI:28115"/>
    </ligand>
</feature>
<evidence type="ECO:0000256" key="15">
    <source>
        <dbReference type="ARBA" id="ARBA00022833"/>
    </source>
</evidence>
<dbReference type="SUPFAM" id="SSF47644">
    <property type="entry name" value="Methionine synthase domain"/>
    <property type="match status" value="1"/>
</dbReference>
<evidence type="ECO:0000256" key="10">
    <source>
        <dbReference type="ARBA" id="ARBA00022628"/>
    </source>
</evidence>
<dbReference type="InterPro" id="IPR036589">
    <property type="entry name" value="HCY_dom_sf"/>
</dbReference>
<feature type="domain" description="B12-binding N-terminal" evidence="29">
    <location>
        <begin position="661"/>
        <end position="759"/>
    </location>
</feature>
<dbReference type="GO" id="GO:0032259">
    <property type="term" value="P:methylation"/>
    <property type="evidence" value="ECO:0007669"/>
    <property type="project" value="UniProtKB-KW"/>
</dbReference>
<dbReference type="Gene3D" id="3.10.196.10">
    <property type="entry name" value="Vitamin B12-dependent methionine synthase, activation domain"/>
    <property type="match status" value="1"/>
</dbReference>
<keyword evidence="15 21" id="KW-0862">Zinc</keyword>
<dbReference type="Pfam" id="PF02310">
    <property type="entry name" value="B12-binding"/>
    <property type="match status" value="1"/>
</dbReference>
<evidence type="ECO:0000256" key="24">
    <source>
        <dbReference type="PROSITE-ProRule" id="PRU00333"/>
    </source>
</evidence>
<dbReference type="SUPFAM" id="SSF82282">
    <property type="entry name" value="Homocysteine S-methyltransferase"/>
    <property type="match status" value="1"/>
</dbReference>
<feature type="binding site" evidence="23">
    <location>
        <position position="971"/>
    </location>
    <ligand>
        <name>S-adenosyl-L-methionine</name>
        <dbReference type="ChEBI" id="CHEBI:59789"/>
    </ligand>
</feature>
<feature type="binding site" evidence="22 24">
    <location>
        <position position="321"/>
    </location>
    <ligand>
        <name>Zn(2+)</name>
        <dbReference type="ChEBI" id="CHEBI:29105"/>
    </ligand>
</feature>
<dbReference type="InterPro" id="IPR011005">
    <property type="entry name" value="Dihydropteroate_synth-like_sf"/>
</dbReference>
<feature type="binding site" evidence="23">
    <location>
        <begin position="781"/>
        <end position="785"/>
    </location>
    <ligand>
        <name>methylcob(III)alamin</name>
        <dbReference type="ChEBI" id="CHEBI:28115"/>
    </ligand>
</feature>
<dbReference type="PROSITE" id="PS50970">
    <property type="entry name" value="HCY"/>
    <property type="match status" value="1"/>
</dbReference>
<dbReference type="InterPro" id="IPR000489">
    <property type="entry name" value="Pterin-binding_dom"/>
</dbReference>
<evidence type="ECO:0000256" key="1">
    <source>
        <dbReference type="ARBA" id="ARBA00001700"/>
    </source>
</evidence>
<dbReference type="FunFam" id="3.20.20.20:FF:000002">
    <property type="entry name" value="Methionine synthase"/>
    <property type="match status" value="1"/>
</dbReference>
<dbReference type="InterPro" id="IPR006158">
    <property type="entry name" value="Cobalamin-bd"/>
</dbReference>
<gene>
    <name evidence="30" type="primary">metH</name>
    <name evidence="30" type="ORF">F0U47_03895</name>
</gene>
<keyword evidence="14" id="KW-0677">Repeat</keyword>
<keyword evidence="16 21" id="KW-0486">Methionine biosynthesis</keyword>
<feature type="binding site" evidence="22 24">
    <location>
        <position position="257"/>
    </location>
    <ligand>
        <name>Zn(2+)</name>
        <dbReference type="ChEBI" id="CHEBI:29105"/>
    </ligand>
</feature>
<comment type="cofactor">
    <cofactor evidence="3 21 22">
        <name>methylcob(III)alamin</name>
        <dbReference type="ChEBI" id="CHEBI:28115"/>
    </cofactor>
</comment>
<evidence type="ECO:0000256" key="13">
    <source>
        <dbReference type="ARBA" id="ARBA00022723"/>
    </source>
</evidence>
<evidence type="ECO:0000256" key="2">
    <source>
        <dbReference type="ARBA" id="ARBA00001947"/>
    </source>
</evidence>
<keyword evidence="13 21" id="KW-0479">Metal-binding</keyword>
<keyword evidence="10 21" id="KW-0846">Cobalamin</keyword>
<dbReference type="GO" id="GO:0031419">
    <property type="term" value="F:cobalamin binding"/>
    <property type="evidence" value="ECO:0007669"/>
    <property type="project" value="UniProtKB-UniRule"/>
</dbReference>
<dbReference type="GO" id="GO:0008270">
    <property type="term" value="F:zinc ion binding"/>
    <property type="evidence" value="ECO:0007669"/>
    <property type="project" value="UniProtKB-UniRule"/>
</dbReference>
<evidence type="ECO:0000256" key="9">
    <source>
        <dbReference type="ARBA" id="ARBA00022605"/>
    </source>
</evidence>
<dbReference type="PROSITE" id="PS50972">
    <property type="entry name" value="PTERIN_BINDING"/>
    <property type="match status" value="1"/>
</dbReference>
<dbReference type="Gene3D" id="1.10.1240.10">
    <property type="entry name" value="Methionine synthase domain"/>
    <property type="match status" value="1"/>
</dbReference>
<evidence type="ECO:0000256" key="18">
    <source>
        <dbReference type="ARBA" id="ARBA00025552"/>
    </source>
</evidence>
<proteinExistence type="inferred from homology"/>
<dbReference type="SUPFAM" id="SSF56507">
    <property type="entry name" value="Methionine synthase activation domain-like"/>
    <property type="match status" value="1"/>
</dbReference>
<keyword evidence="11 21" id="KW-0808">Transferase</keyword>
<dbReference type="PROSITE" id="PS51337">
    <property type="entry name" value="B12_BINDING_NTER"/>
    <property type="match status" value="1"/>
</dbReference>
<dbReference type="InterPro" id="IPR033706">
    <property type="entry name" value="Met_synthase_B12-bd"/>
</dbReference>
<feature type="binding site" evidence="22 24">
    <location>
        <position position="320"/>
    </location>
    <ligand>
        <name>Zn(2+)</name>
        <dbReference type="ChEBI" id="CHEBI:29105"/>
    </ligand>
</feature>
<dbReference type="UniPathway" id="UPA00051">
    <property type="reaction ID" value="UER00081"/>
</dbReference>
<evidence type="ECO:0000313" key="31">
    <source>
        <dbReference type="Proteomes" id="UP000324351"/>
    </source>
</evidence>
<dbReference type="AlphaFoldDB" id="A0A5B1MCN3"/>
<evidence type="ECO:0000256" key="19">
    <source>
        <dbReference type="ARBA" id="ARBA00031040"/>
    </source>
</evidence>
<feature type="binding site" evidence="23">
    <location>
        <position position="1163"/>
    </location>
    <ligand>
        <name>S-adenosyl-L-methionine</name>
        <dbReference type="ChEBI" id="CHEBI:59789"/>
    </ligand>
</feature>
<dbReference type="NCBIfam" id="TIGR02082">
    <property type="entry name" value="metH"/>
    <property type="match status" value="1"/>
</dbReference>
<evidence type="ECO:0000256" key="11">
    <source>
        <dbReference type="ARBA" id="ARBA00022679"/>
    </source>
</evidence>
<comment type="cofactor">
    <cofactor evidence="2 21 24">
        <name>Zn(2+)</name>
        <dbReference type="ChEBI" id="CHEBI:29105"/>
    </cofactor>
</comment>
<evidence type="ECO:0000259" key="26">
    <source>
        <dbReference type="PROSITE" id="PS50972"/>
    </source>
</evidence>
<dbReference type="SUPFAM" id="SSF51717">
    <property type="entry name" value="Dihydropteroate synthetase-like"/>
    <property type="match status" value="1"/>
</dbReference>
<feature type="binding site" evidence="23">
    <location>
        <position position="885"/>
    </location>
    <ligand>
        <name>methylcob(III)alamin</name>
        <dbReference type="ChEBI" id="CHEBI:28115"/>
    </ligand>
</feature>
<evidence type="ECO:0000256" key="4">
    <source>
        <dbReference type="ARBA" id="ARBA00005178"/>
    </source>
</evidence>
<evidence type="ECO:0000256" key="3">
    <source>
        <dbReference type="ARBA" id="ARBA00001956"/>
    </source>
</evidence>
<comment type="pathway">
    <text evidence="4 21">Amino-acid biosynthesis; L-methionine biosynthesis via de novo pathway; L-methionine from L-homocysteine (MetH route): step 1/1.</text>
</comment>
<keyword evidence="12 21" id="KW-0949">S-adenosyl-L-methionine</keyword>
<dbReference type="RefSeq" id="WP_149748962.1">
    <property type="nucleotide sequence ID" value="NZ_VUJW01000001.1"/>
</dbReference>
<dbReference type="Gene3D" id="1.10.288.10">
    <property type="entry name" value="Cobalamin-dependent Methionine Synthase, domain 2"/>
    <property type="match status" value="1"/>
</dbReference>
<dbReference type="PIRSF" id="PIRSF000381">
    <property type="entry name" value="MetH"/>
    <property type="match status" value="1"/>
</dbReference>
<keyword evidence="8 21" id="KW-0489">Methyltransferase</keyword>
<evidence type="ECO:0000259" key="27">
    <source>
        <dbReference type="PROSITE" id="PS50974"/>
    </source>
</evidence>
<name>A0A5B1MCN3_9ACTN</name>
<dbReference type="GO" id="GO:0050667">
    <property type="term" value="P:homocysteine metabolic process"/>
    <property type="evidence" value="ECO:0007669"/>
    <property type="project" value="TreeGrafter"/>
</dbReference>
<dbReference type="GO" id="GO:0046653">
    <property type="term" value="P:tetrahydrofolate metabolic process"/>
    <property type="evidence" value="ECO:0007669"/>
    <property type="project" value="TreeGrafter"/>
</dbReference>
<dbReference type="PROSITE" id="PS51332">
    <property type="entry name" value="B12_BINDING"/>
    <property type="match status" value="1"/>
</dbReference>
<dbReference type="InterPro" id="IPR036724">
    <property type="entry name" value="Cobalamin-bd_sf"/>
</dbReference>
<dbReference type="InterPro" id="IPR003759">
    <property type="entry name" value="Cbl-bd_cap"/>
</dbReference>
<dbReference type="CDD" id="cd00740">
    <property type="entry name" value="MeTr"/>
    <property type="match status" value="1"/>
</dbReference>
<feature type="domain" description="B12-binding" evidence="28">
    <location>
        <begin position="771"/>
        <end position="906"/>
    </location>
</feature>
<feature type="domain" description="Pterin-binding" evidence="26">
    <location>
        <begin position="366"/>
        <end position="627"/>
    </location>
</feature>
<dbReference type="EC" id="2.1.1.13" evidence="6 20"/>